<feature type="transmembrane region" description="Helical" evidence="1">
    <location>
        <begin position="12"/>
        <end position="30"/>
    </location>
</feature>
<organism evidence="3 4">
    <name type="scientific">Natranaerobius trueperi</name>
    <dbReference type="NCBI Taxonomy" id="759412"/>
    <lineage>
        <taxon>Bacteria</taxon>
        <taxon>Bacillati</taxon>
        <taxon>Bacillota</taxon>
        <taxon>Clostridia</taxon>
        <taxon>Natranaerobiales</taxon>
        <taxon>Natranaerobiaceae</taxon>
        <taxon>Natranaerobius</taxon>
    </lineage>
</organism>
<feature type="transmembrane region" description="Helical" evidence="1">
    <location>
        <begin position="107"/>
        <end position="128"/>
    </location>
</feature>
<dbReference type="OrthoDB" id="291892at2"/>
<gene>
    <name evidence="3" type="ORF">CDO51_00625</name>
</gene>
<dbReference type="PANTHER" id="PTHR28008">
    <property type="entry name" value="DOMAIN PROTEIN, PUTATIVE (AFU_ORTHOLOGUE AFUA_3G10980)-RELATED"/>
    <property type="match status" value="1"/>
</dbReference>
<comment type="caution">
    <text evidence="3">The sequence shown here is derived from an EMBL/GenBank/DDBJ whole genome shotgun (WGS) entry which is preliminary data.</text>
</comment>
<keyword evidence="1" id="KW-1133">Transmembrane helix</keyword>
<evidence type="ECO:0000313" key="3">
    <source>
        <dbReference type="EMBL" id="OWZ84943.1"/>
    </source>
</evidence>
<dbReference type="InterPro" id="IPR006976">
    <property type="entry name" value="VanZ-like"/>
</dbReference>
<evidence type="ECO:0000313" key="4">
    <source>
        <dbReference type="Proteomes" id="UP000214588"/>
    </source>
</evidence>
<name>A0A226C101_9FIRM</name>
<keyword evidence="4" id="KW-1185">Reference proteome</keyword>
<dbReference type="AlphaFoldDB" id="A0A226C101"/>
<proteinExistence type="predicted"/>
<protein>
    <recommendedName>
        <fullName evidence="2">VanZ-like domain-containing protein</fullName>
    </recommendedName>
</protein>
<dbReference type="PANTHER" id="PTHR28008:SF1">
    <property type="entry name" value="DOMAIN PROTEIN, PUTATIVE (AFU_ORTHOLOGUE AFUA_3G10980)-RELATED"/>
    <property type="match status" value="1"/>
</dbReference>
<evidence type="ECO:0000256" key="1">
    <source>
        <dbReference type="SAM" id="Phobius"/>
    </source>
</evidence>
<feature type="domain" description="VanZ-like" evidence="2">
    <location>
        <begin position="55"/>
        <end position="123"/>
    </location>
</feature>
<accession>A0A226C101</accession>
<keyword evidence="1" id="KW-0812">Transmembrane</keyword>
<dbReference type="EMBL" id="NIQC01000001">
    <property type="protein sequence ID" value="OWZ84943.1"/>
    <property type="molecule type" value="Genomic_DNA"/>
</dbReference>
<dbReference type="NCBIfam" id="NF037970">
    <property type="entry name" value="vanZ_1"/>
    <property type="match status" value="1"/>
</dbReference>
<sequence length="138" mass="15565">MLPSEKMVDFIKYYIPVLIYIGIILFLSGQQSGSFFLDYFPVPLKLGHLIGYAGLQILMYRAINKTLVSVNNLNMIKAFIFTVGFAIIDETYQTFVPTRSGSVVDVIIDSVGALTGLVGIWLINHLLMRFQVLRISRK</sequence>
<dbReference type="Pfam" id="PF04892">
    <property type="entry name" value="VanZ"/>
    <property type="match status" value="1"/>
</dbReference>
<evidence type="ECO:0000259" key="2">
    <source>
        <dbReference type="Pfam" id="PF04892"/>
    </source>
</evidence>
<feature type="transmembrane region" description="Helical" evidence="1">
    <location>
        <begin position="75"/>
        <end position="95"/>
    </location>
</feature>
<dbReference type="Proteomes" id="UP000214588">
    <property type="component" value="Unassembled WGS sequence"/>
</dbReference>
<reference evidence="3 4" key="1">
    <citation type="submission" date="2017-06" db="EMBL/GenBank/DDBJ databases">
        <title>Draft Genome Sequence of Natranaerobius trueperi halophilic, alkalithermophilic bacteria from soda lakes.</title>
        <authorList>
            <person name="Zhao B."/>
        </authorList>
    </citation>
    <scope>NUCLEOTIDE SEQUENCE [LARGE SCALE GENOMIC DNA]</scope>
    <source>
        <strain evidence="3 4">DSM 18760</strain>
    </source>
</reference>
<dbReference type="RefSeq" id="WP_089022367.1">
    <property type="nucleotide sequence ID" value="NZ_NIQC01000001.1"/>
</dbReference>
<keyword evidence="1" id="KW-0472">Membrane</keyword>